<keyword evidence="3" id="KW-1185">Reference proteome</keyword>
<accession>A0A1T5M4G8</accession>
<dbReference type="STRING" id="526729.SAMN04324258_4449"/>
<evidence type="ECO:0000313" key="2">
    <source>
        <dbReference type="EMBL" id="SKC82749.1"/>
    </source>
</evidence>
<sequence length="291" mass="30762">MGFVPVVAGSRGVEEVLVRTARRLRTTSTLVLAAPGSDAARAAFLVDPAWEPDELVAVADEVRARRARLVAGFSTHAHHDHLLWHPRLGLDVPRWATARAAEVAHRCRGRLLEEARADAARYGGAAHTAEVLELLGLVTAVPAGERGVPDPDGVLPPTEVVAHDAHAPGHGAVWLPRSRVLVAGDVLSDVELPLPRDEITGGREGGRADGQGAVSDVEDYLAGLDRLAPYAARCAVLVPGHGTPSTDAVARLAADRRYLEAVLAGRTVDDPRLGLPAAAEADRRLRADLAR</sequence>
<feature type="domain" description="Metallo-beta-lactamase" evidence="1">
    <location>
        <begin position="25"/>
        <end position="241"/>
    </location>
</feature>
<gene>
    <name evidence="2" type="ORF">SAMN04324258_4449</name>
</gene>
<reference evidence="2 3" key="1">
    <citation type="submission" date="2017-02" db="EMBL/GenBank/DDBJ databases">
        <authorList>
            <person name="Peterson S.W."/>
        </authorList>
    </citation>
    <scope>NUCLEOTIDE SEQUENCE [LARGE SCALE GENOMIC DNA]</scope>
    <source>
        <strain evidence="2 3">DSM 21481</strain>
    </source>
</reference>
<organism evidence="2 3">
    <name type="scientific">Krasilnikoviella flava</name>
    <dbReference type="NCBI Taxonomy" id="526729"/>
    <lineage>
        <taxon>Bacteria</taxon>
        <taxon>Bacillati</taxon>
        <taxon>Actinomycetota</taxon>
        <taxon>Actinomycetes</taxon>
        <taxon>Micrococcales</taxon>
        <taxon>Promicromonosporaceae</taxon>
        <taxon>Krasilnikoviella</taxon>
    </lineage>
</organism>
<dbReference type="OrthoDB" id="3813329at2"/>
<dbReference type="AlphaFoldDB" id="A0A1T5M4G8"/>
<protein>
    <submittedName>
        <fullName evidence="2">Glyoxylase, beta-lactamase superfamily II</fullName>
    </submittedName>
</protein>
<dbReference type="SUPFAM" id="SSF56281">
    <property type="entry name" value="Metallo-hydrolase/oxidoreductase"/>
    <property type="match status" value="1"/>
</dbReference>
<dbReference type="InterPro" id="IPR001279">
    <property type="entry name" value="Metallo-B-lactamas"/>
</dbReference>
<dbReference type="Proteomes" id="UP000189777">
    <property type="component" value="Unassembled WGS sequence"/>
</dbReference>
<dbReference type="EMBL" id="FUZQ01000009">
    <property type="protein sequence ID" value="SKC82749.1"/>
    <property type="molecule type" value="Genomic_DNA"/>
</dbReference>
<dbReference type="RefSeq" id="WP_079576786.1">
    <property type="nucleotide sequence ID" value="NZ_FUZQ01000009.1"/>
</dbReference>
<dbReference type="InterPro" id="IPR050855">
    <property type="entry name" value="NDM-1-like"/>
</dbReference>
<dbReference type="PANTHER" id="PTHR42951">
    <property type="entry name" value="METALLO-BETA-LACTAMASE DOMAIN-CONTAINING"/>
    <property type="match status" value="1"/>
</dbReference>
<dbReference type="PANTHER" id="PTHR42951:SF22">
    <property type="entry name" value="METALLO BETA-LACTAMASE SUPERFAMILY LIPOPROTEIN"/>
    <property type="match status" value="1"/>
</dbReference>
<dbReference type="InterPro" id="IPR036866">
    <property type="entry name" value="RibonucZ/Hydroxyglut_hydro"/>
</dbReference>
<proteinExistence type="predicted"/>
<dbReference type="SMART" id="SM00849">
    <property type="entry name" value="Lactamase_B"/>
    <property type="match status" value="1"/>
</dbReference>
<dbReference type="Gene3D" id="3.60.15.10">
    <property type="entry name" value="Ribonuclease Z/Hydroxyacylglutathione hydrolase-like"/>
    <property type="match status" value="1"/>
</dbReference>
<name>A0A1T5M4G8_9MICO</name>
<evidence type="ECO:0000259" key="1">
    <source>
        <dbReference type="SMART" id="SM00849"/>
    </source>
</evidence>
<evidence type="ECO:0000313" key="3">
    <source>
        <dbReference type="Proteomes" id="UP000189777"/>
    </source>
</evidence>
<dbReference type="Pfam" id="PF00753">
    <property type="entry name" value="Lactamase_B"/>
    <property type="match status" value="1"/>
</dbReference>